<accession>A0A7X5QFJ9</accession>
<keyword evidence="2" id="KW-1185">Reference proteome</keyword>
<dbReference type="Proteomes" id="UP000591844">
    <property type="component" value="Unassembled WGS sequence"/>
</dbReference>
<evidence type="ECO:0000313" key="2">
    <source>
        <dbReference type="Proteomes" id="UP000591844"/>
    </source>
</evidence>
<dbReference type="AlphaFoldDB" id="A0A7X5QFJ9"/>
<reference evidence="1 2" key="1">
    <citation type="submission" date="2018-02" db="EMBL/GenBank/DDBJ databases">
        <authorList>
            <person name="Machado R.A."/>
        </authorList>
    </citation>
    <scope>NUCLEOTIDE SEQUENCE [LARGE SCALE GENOMIC DNA]</scope>
    <source>
        <strain evidence="1 2">DSM 19724</strain>
    </source>
</reference>
<comment type="caution">
    <text evidence="1">The sequence shown here is derived from an EMBL/GenBank/DDBJ whole genome shotgun (WGS) entry which is preliminary data.</text>
</comment>
<dbReference type="EMBL" id="PUJW01000015">
    <property type="protein sequence ID" value="NHB93382.1"/>
    <property type="molecule type" value="Genomic_DNA"/>
</dbReference>
<protein>
    <submittedName>
        <fullName evidence="1">Uncharacterized protein</fullName>
    </submittedName>
</protein>
<evidence type="ECO:0000313" key="1">
    <source>
        <dbReference type="EMBL" id="NHB93382.1"/>
    </source>
</evidence>
<gene>
    <name evidence="1" type="ORF">C5469_15045</name>
</gene>
<organism evidence="1 2">
    <name type="scientific">Photorhabdus cinerea</name>
    <dbReference type="NCBI Taxonomy" id="471575"/>
    <lineage>
        <taxon>Bacteria</taxon>
        <taxon>Pseudomonadati</taxon>
        <taxon>Pseudomonadota</taxon>
        <taxon>Gammaproteobacteria</taxon>
        <taxon>Enterobacterales</taxon>
        <taxon>Morganellaceae</taxon>
        <taxon>Photorhabdus</taxon>
    </lineage>
</organism>
<proteinExistence type="predicted"/>
<name>A0A7X5QFJ9_9GAMM</name>
<sequence>MLKLPEALLRDLFNGAVQADKKNRQRTIKDLDRAAEILAKACKMLLDNKLPDEDVRDKIYNLIPEDVLANAVNNVTSLIRPANNVYFNELDAKFRTIRRFLPELLSKIHFEGNASAETLIDALYWIENNLKKKKIDNDVLREIINKPWQQHVIRNDGSIDFHAYTFCALKELQTTLKKEISM</sequence>